<dbReference type="AlphaFoldDB" id="A0A1H6K772"/>
<evidence type="ECO:0000313" key="13">
    <source>
        <dbReference type="EMBL" id="SEH67347.1"/>
    </source>
</evidence>
<keyword evidence="3 12" id="KW-0812">Transmembrane</keyword>
<evidence type="ECO:0000256" key="3">
    <source>
        <dbReference type="ARBA" id="ARBA00022692"/>
    </source>
</evidence>
<dbReference type="EMBL" id="FNXE01000007">
    <property type="protein sequence ID" value="SEH67347.1"/>
    <property type="molecule type" value="Genomic_DNA"/>
</dbReference>
<feature type="transmembrane region" description="Helical" evidence="12">
    <location>
        <begin position="210"/>
        <end position="229"/>
    </location>
</feature>
<protein>
    <submittedName>
        <fullName evidence="13">Cytochrome c oxidase assembly protein subunit 15</fullName>
    </submittedName>
</protein>
<dbReference type="OrthoDB" id="1447144at2"/>
<evidence type="ECO:0000256" key="2">
    <source>
        <dbReference type="ARBA" id="ARBA00022475"/>
    </source>
</evidence>
<dbReference type="GO" id="GO:0046872">
    <property type="term" value="F:metal ion binding"/>
    <property type="evidence" value="ECO:0007669"/>
    <property type="project" value="UniProtKB-KW"/>
</dbReference>
<keyword evidence="5 12" id="KW-1133">Transmembrane helix</keyword>
<gene>
    <name evidence="13" type="ORF">SAMN02927937_00814</name>
</gene>
<evidence type="ECO:0000256" key="4">
    <source>
        <dbReference type="ARBA" id="ARBA00022723"/>
    </source>
</evidence>
<evidence type="ECO:0000256" key="8">
    <source>
        <dbReference type="ARBA" id="ARBA00023133"/>
    </source>
</evidence>
<dbReference type="GO" id="GO:0006784">
    <property type="term" value="P:heme A biosynthetic process"/>
    <property type="evidence" value="ECO:0007669"/>
    <property type="project" value="InterPro"/>
</dbReference>
<reference evidence="13 14" key="1">
    <citation type="submission" date="2016-10" db="EMBL/GenBank/DDBJ databases">
        <authorList>
            <person name="de Groot N.N."/>
        </authorList>
    </citation>
    <scope>NUCLEOTIDE SEQUENCE [LARGE SCALE GENOMIC DNA]</scope>
    <source>
        <strain evidence="13 14">CGMCC 1.10825</strain>
    </source>
</reference>
<feature type="transmembrane region" description="Helical" evidence="12">
    <location>
        <begin position="113"/>
        <end position="139"/>
    </location>
</feature>
<evidence type="ECO:0000256" key="6">
    <source>
        <dbReference type="ARBA" id="ARBA00023002"/>
    </source>
</evidence>
<keyword evidence="4" id="KW-0479">Metal-binding</keyword>
<evidence type="ECO:0000313" key="14">
    <source>
        <dbReference type="Proteomes" id="UP000199634"/>
    </source>
</evidence>
<dbReference type="InterPro" id="IPR050450">
    <property type="entry name" value="COX15/CtaA_HemeA_synthase"/>
</dbReference>
<keyword evidence="10" id="KW-1015">Disulfide bond</keyword>
<sequence length="345" mass="39886">MENKTFIRWAKISLITVYLVIIAGATVRMTGSGMGCPDWPKCFGYYIPPTQIEELLWEPYHDYEKGQVIIKDSKLKVANKDFTSNEMYQPSNWDEYTKHDYAEFNPYHTWVEYINRLCGALAGLACLILFVLSIISVAFFKASPKLIIWSGIVLALLVFNAWLGATVVYSVLNPIKITTHMIAALLNVAALIYLIYLAKDKHKHQIKYDKTFYIFTWVAMFFSLIQIGMGTQVRQFIDEQTNNGITDVALWLENPDMTFYVHRTFSFVIFFVNLYLFLRNKRLKLGNNKINWIMVLLLLEIFTGILMYYIHFPFGTQAAHLVLAAIMYGLQFAIILESKKNKPVI</sequence>
<evidence type="ECO:0000256" key="5">
    <source>
        <dbReference type="ARBA" id="ARBA00022989"/>
    </source>
</evidence>
<keyword evidence="9 12" id="KW-0472">Membrane</keyword>
<organism evidence="13 14">
    <name type="scientific">Paenimyroides marinum</name>
    <dbReference type="NCBI Taxonomy" id="1159016"/>
    <lineage>
        <taxon>Bacteria</taxon>
        <taxon>Pseudomonadati</taxon>
        <taxon>Bacteroidota</taxon>
        <taxon>Flavobacteriia</taxon>
        <taxon>Flavobacteriales</taxon>
        <taxon>Flavobacteriaceae</taxon>
        <taxon>Paenimyroides</taxon>
    </lineage>
</organism>
<dbReference type="Proteomes" id="UP000199634">
    <property type="component" value="Unassembled WGS sequence"/>
</dbReference>
<feature type="transmembrane region" description="Helical" evidence="12">
    <location>
        <begin position="12"/>
        <end position="31"/>
    </location>
</feature>
<evidence type="ECO:0000256" key="11">
    <source>
        <dbReference type="ARBA" id="ARBA00023444"/>
    </source>
</evidence>
<comment type="pathway">
    <text evidence="11">Porphyrin-containing compound metabolism.</text>
</comment>
<keyword evidence="8" id="KW-0350">Heme biosynthesis</keyword>
<keyword evidence="7" id="KW-0408">Iron</keyword>
<name>A0A1H6K772_9FLAO</name>
<dbReference type="PANTHER" id="PTHR35457:SF1">
    <property type="entry name" value="HEME A SYNTHASE"/>
    <property type="match status" value="1"/>
</dbReference>
<evidence type="ECO:0000256" key="1">
    <source>
        <dbReference type="ARBA" id="ARBA00004141"/>
    </source>
</evidence>
<accession>A0A1H6K772</accession>
<dbReference type="Pfam" id="PF02628">
    <property type="entry name" value="COX15-CtaA"/>
    <property type="match status" value="1"/>
</dbReference>
<feature type="transmembrane region" description="Helical" evidence="12">
    <location>
        <begin position="260"/>
        <end position="278"/>
    </location>
</feature>
<keyword evidence="14" id="KW-1185">Reference proteome</keyword>
<dbReference type="STRING" id="1159016.SAMN02927937_00814"/>
<comment type="subcellular location">
    <subcellularLocation>
        <location evidence="1">Membrane</location>
        <topology evidence="1">Multi-pass membrane protein</topology>
    </subcellularLocation>
</comment>
<feature type="transmembrane region" description="Helical" evidence="12">
    <location>
        <begin position="290"/>
        <end position="312"/>
    </location>
</feature>
<feature type="transmembrane region" description="Helical" evidence="12">
    <location>
        <begin position="177"/>
        <end position="198"/>
    </location>
</feature>
<dbReference type="GO" id="GO:0016020">
    <property type="term" value="C:membrane"/>
    <property type="evidence" value="ECO:0007669"/>
    <property type="project" value="UniProtKB-SubCell"/>
</dbReference>
<evidence type="ECO:0000256" key="10">
    <source>
        <dbReference type="ARBA" id="ARBA00023157"/>
    </source>
</evidence>
<proteinExistence type="predicted"/>
<feature type="transmembrane region" description="Helical" evidence="12">
    <location>
        <begin position="146"/>
        <end position="171"/>
    </location>
</feature>
<keyword evidence="2" id="KW-1003">Cell membrane</keyword>
<evidence type="ECO:0000256" key="12">
    <source>
        <dbReference type="SAM" id="Phobius"/>
    </source>
</evidence>
<dbReference type="RefSeq" id="WP_091096605.1">
    <property type="nucleotide sequence ID" value="NZ_FNXE01000007.1"/>
</dbReference>
<dbReference type="InterPro" id="IPR003780">
    <property type="entry name" value="COX15/CtaA_fam"/>
</dbReference>
<feature type="transmembrane region" description="Helical" evidence="12">
    <location>
        <begin position="318"/>
        <end position="336"/>
    </location>
</feature>
<evidence type="ECO:0000256" key="7">
    <source>
        <dbReference type="ARBA" id="ARBA00023004"/>
    </source>
</evidence>
<keyword evidence="6" id="KW-0560">Oxidoreductase</keyword>
<dbReference type="GO" id="GO:0016491">
    <property type="term" value="F:oxidoreductase activity"/>
    <property type="evidence" value="ECO:0007669"/>
    <property type="project" value="UniProtKB-KW"/>
</dbReference>
<evidence type="ECO:0000256" key="9">
    <source>
        <dbReference type="ARBA" id="ARBA00023136"/>
    </source>
</evidence>
<dbReference type="PANTHER" id="PTHR35457">
    <property type="entry name" value="HEME A SYNTHASE"/>
    <property type="match status" value="1"/>
</dbReference>